<proteinExistence type="predicted"/>
<evidence type="ECO:0000256" key="1">
    <source>
        <dbReference type="SAM" id="MobiDB-lite"/>
    </source>
</evidence>
<gene>
    <name evidence="3" type="ORF">NGB36_05280</name>
</gene>
<feature type="signal peptide" evidence="2">
    <location>
        <begin position="1"/>
        <end position="26"/>
    </location>
</feature>
<protein>
    <recommendedName>
        <fullName evidence="5">Lipoprotein</fullName>
    </recommendedName>
</protein>
<dbReference type="Proteomes" id="UP001057702">
    <property type="component" value="Unassembled WGS sequence"/>
</dbReference>
<keyword evidence="2" id="KW-0732">Signal</keyword>
<reference evidence="3" key="1">
    <citation type="submission" date="2022-06" db="EMBL/GenBank/DDBJ databases">
        <title>Draft genome sequence of Streptomyces sp. RB6PN25 isolated from peat swamp forest in Thailand.</title>
        <authorList>
            <person name="Duangmal K."/>
            <person name="Klaysubun C."/>
        </authorList>
    </citation>
    <scope>NUCLEOTIDE SEQUENCE</scope>
    <source>
        <strain evidence="3">RB6PN25</strain>
    </source>
</reference>
<evidence type="ECO:0000313" key="3">
    <source>
        <dbReference type="EMBL" id="MCQ4080019.1"/>
    </source>
</evidence>
<dbReference type="EMBL" id="JANFNG010000002">
    <property type="protein sequence ID" value="MCQ4080019.1"/>
    <property type="molecule type" value="Genomic_DNA"/>
</dbReference>
<sequence length="181" mass="17136">MRSRSTTATATAVLLAATTVGLSATAATAVSSASGVSGGVSPSTVRPGQAVHVTMAGCESATSASADGGGAFGAVQLQPLSGGEMSGITQVYPDAKPGAEYPVTFTCDGMTAHGTITIAGTSSSSSPTSSPSAALRKGARTGAGGTFGGMNATQIGLGAALLLAAIGGGAATARRRPDDGS</sequence>
<dbReference type="RefSeq" id="WP_255918883.1">
    <property type="nucleotide sequence ID" value="NZ_JANFNG010000002.1"/>
</dbReference>
<accession>A0ABT1PQS9</accession>
<evidence type="ECO:0000313" key="4">
    <source>
        <dbReference type="Proteomes" id="UP001057702"/>
    </source>
</evidence>
<keyword evidence="4" id="KW-1185">Reference proteome</keyword>
<evidence type="ECO:0008006" key="5">
    <source>
        <dbReference type="Google" id="ProtNLM"/>
    </source>
</evidence>
<evidence type="ECO:0000256" key="2">
    <source>
        <dbReference type="SAM" id="SignalP"/>
    </source>
</evidence>
<comment type="caution">
    <text evidence="3">The sequence shown here is derived from an EMBL/GenBank/DDBJ whole genome shotgun (WGS) entry which is preliminary data.</text>
</comment>
<organism evidence="3 4">
    <name type="scientific">Streptomyces humicola</name>
    <dbReference type="NCBI Taxonomy" id="2953240"/>
    <lineage>
        <taxon>Bacteria</taxon>
        <taxon>Bacillati</taxon>
        <taxon>Actinomycetota</taxon>
        <taxon>Actinomycetes</taxon>
        <taxon>Kitasatosporales</taxon>
        <taxon>Streptomycetaceae</taxon>
        <taxon>Streptomyces</taxon>
    </lineage>
</organism>
<feature type="chain" id="PRO_5047450645" description="Lipoprotein" evidence="2">
    <location>
        <begin position="27"/>
        <end position="181"/>
    </location>
</feature>
<name>A0ABT1PQS9_9ACTN</name>
<feature type="region of interest" description="Disordered" evidence="1">
    <location>
        <begin position="118"/>
        <end position="138"/>
    </location>
</feature>
<feature type="compositionally biased region" description="Low complexity" evidence="1">
    <location>
        <begin position="118"/>
        <end position="133"/>
    </location>
</feature>